<evidence type="ECO:0000256" key="3">
    <source>
        <dbReference type="ARBA" id="ARBA00007897"/>
    </source>
</evidence>
<comment type="similarity">
    <text evidence="3">In the N-terminal section; belongs to the MobA family.</text>
</comment>
<gene>
    <name evidence="9" type="ORF">LCGC14_3110780</name>
</gene>
<evidence type="ECO:0000256" key="2">
    <source>
        <dbReference type="ARBA" id="ARBA00006982"/>
    </source>
</evidence>
<dbReference type="InterPro" id="IPR000462">
    <property type="entry name" value="CDP-OH_P_trans"/>
</dbReference>
<keyword evidence="8" id="KW-1133">Transmembrane helix</keyword>
<sequence>NIEKANCINTGIFLCSPKIFSYIEETVKEGREALADGIGKAALRSDAKIFDITQIDSYVPSMRKHIKPWWIDIDTEGDLVRARKFLIRNACKGRNDLLATYVNKPIENFIAGRLANTRITPNQVTILTNIIAYISTFFFLEGSLLLASLLTFIVSFVDGVDGKLSRVKLLSSNIGRMEHAFDFLFEHSWYIALAIYLSKVHGLSVILLAAFIVLFDSFFSYCERLLGEVIKNRPLADYGRIEQLFRKFDGRKNSYIIFILVGTVLNGPFWSLAAIAVWSFISAVFYCSRTMKHIYALDVKKRHPMSNEKFSKQ</sequence>
<feature type="transmembrane region" description="Helical" evidence="8">
    <location>
        <begin position="203"/>
        <end position="222"/>
    </location>
</feature>
<dbReference type="Gene3D" id="1.20.120.1760">
    <property type="match status" value="1"/>
</dbReference>
<dbReference type="AlphaFoldDB" id="A0A0F8WU19"/>
<organism evidence="9">
    <name type="scientific">marine sediment metagenome</name>
    <dbReference type="NCBI Taxonomy" id="412755"/>
    <lineage>
        <taxon>unclassified sequences</taxon>
        <taxon>metagenomes</taxon>
        <taxon>ecological metagenomes</taxon>
    </lineage>
</organism>
<reference evidence="9" key="1">
    <citation type="journal article" date="2015" name="Nature">
        <title>Complex archaea that bridge the gap between prokaryotes and eukaryotes.</title>
        <authorList>
            <person name="Spang A."/>
            <person name="Saw J.H."/>
            <person name="Jorgensen S.L."/>
            <person name="Zaremba-Niedzwiedzka K."/>
            <person name="Martijn J."/>
            <person name="Lind A.E."/>
            <person name="van Eijk R."/>
            <person name="Schleper C."/>
            <person name="Guy L."/>
            <person name="Ettema T.J."/>
        </authorList>
    </citation>
    <scope>NUCLEOTIDE SEQUENCE</scope>
</reference>
<dbReference type="GO" id="GO:0016780">
    <property type="term" value="F:phosphotransferase activity, for other substituted phosphate groups"/>
    <property type="evidence" value="ECO:0007669"/>
    <property type="project" value="InterPro"/>
</dbReference>
<dbReference type="GO" id="GO:0016020">
    <property type="term" value="C:membrane"/>
    <property type="evidence" value="ECO:0007669"/>
    <property type="project" value="InterPro"/>
</dbReference>
<proteinExistence type="inferred from homology"/>
<dbReference type="EC" id="2.7.7.74" evidence="4"/>
<feature type="non-terminal residue" evidence="9">
    <location>
        <position position="1"/>
    </location>
</feature>
<evidence type="ECO:0000256" key="1">
    <source>
        <dbReference type="ARBA" id="ARBA00000729"/>
    </source>
</evidence>
<keyword evidence="8" id="KW-0472">Membrane</keyword>
<name>A0A0F8WU19_9ZZZZ</name>
<evidence type="ECO:0000256" key="5">
    <source>
        <dbReference type="ARBA" id="ARBA00013268"/>
    </source>
</evidence>
<dbReference type="SUPFAM" id="SSF53448">
    <property type="entry name" value="Nucleotide-diphospho-sugar transferases"/>
    <property type="match status" value="1"/>
</dbReference>
<accession>A0A0F8WU19</accession>
<evidence type="ECO:0000256" key="4">
    <source>
        <dbReference type="ARBA" id="ARBA00012504"/>
    </source>
</evidence>
<dbReference type="Pfam" id="PF01066">
    <property type="entry name" value="CDP-OH_P_transf"/>
    <property type="match status" value="1"/>
</dbReference>
<protein>
    <recommendedName>
        <fullName evidence="6">Bifunctional IPC transferase and DIPP synthase</fullName>
        <ecNumber evidence="4">2.7.7.74</ecNumber>
        <ecNumber evidence="5">2.7.8.34</ecNumber>
    </recommendedName>
</protein>
<feature type="transmembrane region" description="Helical" evidence="8">
    <location>
        <begin position="255"/>
        <end position="281"/>
    </location>
</feature>
<comment type="similarity">
    <text evidence="2">In the C-terminal section; belongs to the CDP-alcohol phosphatidyltransferase class-I family.</text>
</comment>
<evidence type="ECO:0000256" key="7">
    <source>
        <dbReference type="ARBA" id="ARBA00049235"/>
    </source>
</evidence>
<feature type="transmembrane region" description="Helical" evidence="8">
    <location>
        <begin position="130"/>
        <end position="158"/>
    </location>
</feature>
<evidence type="ECO:0000256" key="6">
    <source>
        <dbReference type="ARBA" id="ARBA00018322"/>
    </source>
</evidence>
<keyword evidence="8" id="KW-0812">Transmembrane</keyword>
<dbReference type="EMBL" id="LAZR01067300">
    <property type="protein sequence ID" value="KKK51855.1"/>
    <property type="molecule type" value="Genomic_DNA"/>
</dbReference>
<dbReference type="InterPro" id="IPR043130">
    <property type="entry name" value="CDP-OH_PTrfase_TM_dom"/>
</dbReference>
<evidence type="ECO:0000256" key="8">
    <source>
        <dbReference type="SAM" id="Phobius"/>
    </source>
</evidence>
<evidence type="ECO:0000313" key="9">
    <source>
        <dbReference type="EMBL" id="KKK51855.1"/>
    </source>
</evidence>
<comment type="caution">
    <text evidence="9">The sequence shown here is derived from an EMBL/GenBank/DDBJ whole genome shotgun (WGS) entry which is preliminary data.</text>
</comment>
<comment type="catalytic activity">
    <reaction evidence="1">
        <text>1D-myo-inositol 3-phosphate + CTP + H(+) = CDP-1L-myo-inositol + diphosphate</text>
        <dbReference type="Rhea" id="RHEA:30647"/>
        <dbReference type="ChEBI" id="CHEBI:15378"/>
        <dbReference type="ChEBI" id="CHEBI:33019"/>
        <dbReference type="ChEBI" id="CHEBI:37563"/>
        <dbReference type="ChEBI" id="CHEBI:58401"/>
        <dbReference type="ChEBI" id="CHEBI:62573"/>
        <dbReference type="EC" id="2.7.7.74"/>
    </reaction>
</comment>
<dbReference type="GO" id="GO:0008654">
    <property type="term" value="P:phospholipid biosynthetic process"/>
    <property type="evidence" value="ECO:0007669"/>
    <property type="project" value="InterPro"/>
</dbReference>
<dbReference type="Gene3D" id="3.90.550.10">
    <property type="entry name" value="Spore Coat Polysaccharide Biosynthesis Protein SpsA, Chain A"/>
    <property type="match status" value="1"/>
</dbReference>
<dbReference type="InterPro" id="IPR029044">
    <property type="entry name" value="Nucleotide-diphossugar_trans"/>
</dbReference>
<dbReference type="EC" id="2.7.8.34" evidence="5"/>
<comment type="catalytic activity">
    <reaction evidence="7">
        <text>CDP-1L-myo-inositol + 1D-myo-inositol 3-phosphate = bis(1L-myo-inositol) 3,1'-phosphate 1-phosphate + CMP + H(+)</text>
        <dbReference type="Rhea" id="RHEA:31327"/>
        <dbReference type="ChEBI" id="CHEBI:15378"/>
        <dbReference type="ChEBI" id="CHEBI:58401"/>
        <dbReference type="ChEBI" id="CHEBI:60377"/>
        <dbReference type="ChEBI" id="CHEBI:62573"/>
        <dbReference type="ChEBI" id="CHEBI:62576"/>
        <dbReference type="EC" id="2.7.8.34"/>
    </reaction>
</comment>